<evidence type="ECO:0000256" key="1">
    <source>
        <dbReference type="ARBA" id="ARBA00004651"/>
    </source>
</evidence>
<evidence type="ECO:0000256" key="8">
    <source>
        <dbReference type="RuleBase" id="RU363041"/>
    </source>
</evidence>
<evidence type="ECO:0000313" key="9">
    <source>
        <dbReference type="EMBL" id="SKC89411.1"/>
    </source>
</evidence>
<dbReference type="Pfam" id="PF01925">
    <property type="entry name" value="TauE"/>
    <property type="match status" value="1"/>
</dbReference>
<comment type="similarity">
    <text evidence="2 8">Belongs to the 4-toluene sulfonate uptake permease (TSUP) (TC 2.A.102) family.</text>
</comment>
<name>A0A1T5MMH0_9FIRM</name>
<evidence type="ECO:0000256" key="2">
    <source>
        <dbReference type="ARBA" id="ARBA00009142"/>
    </source>
</evidence>
<reference evidence="9 10" key="1">
    <citation type="submission" date="2017-02" db="EMBL/GenBank/DDBJ databases">
        <authorList>
            <person name="Peterson S.W."/>
        </authorList>
    </citation>
    <scope>NUCLEOTIDE SEQUENCE [LARGE SCALE GENOMIC DNA]</scope>
    <source>
        <strain evidence="9 10">M1</strain>
    </source>
</reference>
<evidence type="ECO:0000256" key="5">
    <source>
        <dbReference type="ARBA" id="ARBA00022692"/>
    </source>
</evidence>
<evidence type="ECO:0000313" key="10">
    <source>
        <dbReference type="Proteomes" id="UP000190285"/>
    </source>
</evidence>
<protein>
    <recommendedName>
        <fullName evidence="8">Probable membrane transporter protein</fullName>
    </recommendedName>
</protein>
<comment type="subcellular location">
    <subcellularLocation>
        <location evidence="1 8">Cell membrane</location>
        <topology evidence="1 8">Multi-pass membrane protein</topology>
    </subcellularLocation>
</comment>
<keyword evidence="5 8" id="KW-0812">Transmembrane</keyword>
<dbReference type="STRING" id="36842.SAMN02194393_05031"/>
<keyword evidence="7 8" id="KW-0472">Membrane</keyword>
<sequence length="249" mass="27446">MSIIEILLFGLVIIIAHFLEAITGFGCTVLALPFCIAITGVKITVPVLTVIGWLLALYIIIIDWKSIIFKEYLKILGFVILGLPIGMRIFDVLPETPLKILLGIFMLIVSIRGLIISFMPEKDNVSPNHGSKVGKWLLNFCLFCGGVIHGAFSSGGPFIIIYATKALPNKSNFRVTLSALWITLNSVVIIKNFMIGIMTKEVINLTIWMIPFLIVGMVLGNMAHKRIDGSSFNKIVYGALLISGIFMFV</sequence>
<keyword evidence="4 8" id="KW-1003">Cell membrane</keyword>
<dbReference type="RefSeq" id="WP_079495621.1">
    <property type="nucleotide sequence ID" value="NZ_FUZT01000019.1"/>
</dbReference>
<dbReference type="AlphaFoldDB" id="A0A1T5MMH0"/>
<keyword evidence="6 8" id="KW-1133">Transmembrane helix</keyword>
<evidence type="ECO:0000256" key="7">
    <source>
        <dbReference type="ARBA" id="ARBA00023136"/>
    </source>
</evidence>
<organism evidence="9 10">
    <name type="scientific">Maledivibacter halophilus</name>
    <dbReference type="NCBI Taxonomy" id="36842"/>
    <lineage>
        <taxon>Bacteria</taxon>
        <taxon>Bacillati</taxon>
        <taxon>Bacillota</taxon>
        <taxon>Clostridia</taxon>
        <taxon>Peptostreptococcales</taxon>
        <taxon>Caminicellaceae</taxon>
        <taxon>Maledivibacter</taxon>
    </lineage>
</organism>
<dbReference type="InterPro" id="IPR002781">
    <property type="entry name" value="TM_pro_TauE-like"/>
</dbReference>
<dbReference type="PANTHER" id="PTHR30269:SF37">
    <property type="entry name" value="MEMBRANE TRANSPORTER PROTEIN"/>
    <property type="match status" value="1"/>
</dbReference>
<feature type="transmembrane region" description="Helical" evidence="8">
    <location>
        <begin position="136"/>
        <end position="161"/>
    </location>
</feature>
<keyword evidence="10" id="KW-1185">Reference proteome</keyword>
<feature type="transmembrane region" description="Helical" evidence="8">
    <location>
        <begin position="96"/>
        <end position="115"/>
    </location>
</feature>
<dbReference type="GO" id="GO:0005886">
    <property type="term" value="C:plasma membrane"/>
    <property type="evidence" value="ECO:0007669"/>
    <property type="project" value="UniProtKB-SubCell"/>
</dbReference>
<feature type="transmembrane region" description="Helical" evidence="8">
    <location>
        <begin position="31"/>
        <end position="60"/>
    </location>
</feature>
<accession>A0A1T5MMH0</accession>
<dbReference type="Proteomes" id="UP000190285">
    <property type="component" value="Unassembled WGS sequence"/>
</dbReference>
<feature type="transmembrane region" description="Helical" evidence="8">
    <location>
        <begin position="202"/>
        <end position="219"/>
    </location>
</feature>
<feature type="transmembrane region" description="Helical" evidence="8">
    <location>
        <begin position="72"/>
        <end position="90"/>
    </location>
</feature>
<evidence type="ECO:0000256" key="4">
    <source>
        <dbReference type="ARBA" id="ARBA00022475"/>
    </source>
</evidence>
<proteinExistence type="inferred from homology"/>
<dbReference type="EMBL" id="FUZT01000019">
    <property type="protein sequence ID" value="SKC89411.1"/>
    <property type="molecule type" value="Genomic_DNA"/>
</dbReference>
<evidence type="ECO:0000256" key="3">
    <source>
        <dbReference type="ARBA" id="ARBA00022448"/>
    </source>
</evidence>
<keyword evidence="3" id="KW-0813">Transport</keyword>
<dbReference type="InterPro" id="IPR052017">
    <property type="entry name" value="TSUP"/>
</dbReference>
<dbReference type="PANTHER" id="PTHR30269">
    <property type="entry name" value="TRANSMEMBRANE PROTEIN YFCA"/>
    <property type="match status" value="1"/>
</dbReference>
<dbReference type="OrthoDB" id="7843147at2"/>
<feature type="transmembrane region" description="Helical" evidence="8">
    <location>
        <begin position="173"/>
        <end position="190"/>
    </location>
</feature>
<evidence type="ECO:0000256" key="6">
    <source>
        <dbReference type="ARBA" id="ARBA00022989"/>
    </source>
</evidence>
<gene>
    <name evidence="9" type="ORF">SAMN02194393_05031</name>
</gene>